<evidence type="ECO:0000313" key="2">
    <source>
        <dbReference type="EMBL" id="KAK2650075.1"/>
    </source>
</evidence>
<dbReference type="AlphaFoldDB" id="A0AAD9U8X0"/>
<keyword evidence="1" id="KW-1133">Transmembrane helix</keyword>
<keyword evidence="1" id="KW-0812">Transmembrane</keyword>
<dbReference type="Proteomes" id="UP001280121">
    <property type="component" value="Unassembled WGS sequence"/>
</dbReference>
<proteinExistence type="predicted"/>
<accession>A0AAD9U8X0</accession>
<feature type="transmembrane region" description="Helical" evidence="1">
    <location>
        <begin position="71"/>
        <end position="91"/>
    </location>
</feature>
<protein>
    <recommendedName>
        <fullName evidence="4">SAND domain-containing protein</fullName>
    </recommendedName>
</protein>
<organism evidence="2 3">
    <name type="scientific">Dipteronia dyeriana</name>
    <dbReference type="NCBI Taxonomy" id="168575"/>
    <lineage>
        <taxon>Eukaryota</taxon>
        <taxon>Viridiplantae</taxon>
        <taxon>Streptophyta</taxon>
        <taxon>Embryophyta</taxon>
        <taxon>Tracheophyta</taxon>
        <taxon>Spermatophyta</taxon>
        <taxon>Magnoliopsida</taxon>
        <taxon>eudicotyledons</taxon>
        <taxon>Gunneridae</taxon>
        <taxon>Pentapetalae</taxon>
        <taxon>rosids</taxon>
        <taxon>malvids</taxon>
        <taxon>Sapindales</taxon>
        <taxon>Sapindaceae</taxon>
        <taxon>Hippocastanoideae</taxon>
        <taxon>Acereae</taxon>
        <taxon>Dipteronia</taxon>
    </lineage>
</organism>
<comment type="caution">
    <text evidence="2">The sequence shown here is derived from an EMBL/GenBank/DDBJ whole genome shotgun (WGS) entry which is preliminary data.</text>
</comment>
<keyword evidence="1" id="KW-0472">Membrane</keyword>
<evidence type="ECO:0008006" key="4">
    <source>
        <dbReference type="Google" id="ProtNLM"/>
    </source>
</evidence>
<evidence type="ECO:0000313" key="3">
    <source>
        <dbReference type="Proteomes" id="UP001280121"/>
    </source>
</evidence>
<evidence type="ECO:0000256" key="1">
    <source>
        <dbReference type="SAM" id="Phobius"/>
    </source>
</evidence>
<name>A0AAD9U8X0_9ROSI</name>
<gene>
    <name evidence="2" type="ORF">Ddye_017564</name>
</gene>
<dbReference type="EMBL" id="JANJYI010000005">
    <property type="protein sequence ID" value="KAK2650075.1"/>
    <property type="molecule type" value="Genomic_DNA"/>
</dbReference>
<sequence>MTGFSLSVTQIRALARVVCKCGSCGSKKLTLTEWERHTGCRAKKWKFSVKVKGTMLTLEKWVCIELLYFKLNSLAFCFSFLLSFFFFFYLINGSYC</sequence>
<keyword evidence="3" id="KW-1185">Reference proteome</keyword>
<reference evidence="2" key="1">
    <citation type="journal article" date="2023" name="Plant J.">
        <title>Genome sequences and population genomics provide insights into the demographic history, inbreeding, and mutation load of two 'living fossil' tree species of Dipteronia.</title>
        <authorList>
            <person name="Feng Y."/>
            <person name="Comes H.P."/>
            <person name="Chen J."/>
            <person name="Zhu S."/>
            <person name="Lu R."/>
            <person name="Zhang X."/>
            <person name="Li P."/>
            <person name="Qiu J."/>
            <person name="Olsen K.M."/>
            <person name="Qiu Y."/>
        </authorList>
    </citation>
    <scope>NUCLEOTIDE SEQUENCE</scope>
    <source>
        <strain evidence="2">KIB01</strain>
    </source>
</reference>